<keyword evidence="1" id="KW-0597">Phosphoprotein</keyword>
<dbReference type="InterPro" id="IPR011123">
    <property type="entry name" value="Y_Y_Y"/>
</dbReference>
<dbReference type="Gene3D" id="2.130.10.10">
    <property type="entry name" value="YVTN repeat-like/Quinoprotein amine dehydrogenase"/>
    <property type="match status" value="4"/>
</dbReference>
<dbReference type="Proteomes" id="UP000321721">
    <property type="component" value="Unassembled WGS sequence"/>
</dbReference>
<keyword evidence="2" id="KW-0472">Membrane</keyword>
<evidence type="ECO:0000256" key="1">
    <source>
        <dbReference type="ARBA" id="ARBA00022553"/>
    </source>
</evidence>
<dbReference type="EMBL" id="VOOS01000001">
    <property type="protein sequence ID" value="TXB66640.1"/>
    <property type="molecule type" value="Genomic_DNA"/>
</dbReference>
<reference evidence="6 7" key="1">
    <citation type="submission" date="2019-08" db="EMBL/GenBank/DDBJ databases">
        <title>Genome of Vicingus serpentipes NCIMB 15042.</title>
        <authorList>
            <person name="Bowman J.P."/>
        </authorList>
    </citation>
    <scope>NUCLEOTIDE SEQUENCE [LARGE SCALE GENOMIC DNA]</scope>
    <source>
        <strain evidence="6 7">NCIMB 15042</strain>
    </source>
</reference>
<dbReference type="Gene3D" id="2.60.40.10">
    <property type="entry name" value="Immunoglobulins"/>
    <property type="match status" value="1"/>
</dbReference>
<accession>A0A5C6RYB3</accession>
<dbReference type="Pfam" id="PF07568">
    <property type="entry name" value="HisKA_2"/>
    <property type="match status" value="1"/>
</dbReference>
<evidence type="ECO:0000259" key="5">
    <source>
        <dbReference type="Pfam" id="PF07568"/>
    </source>
</evidence>
<proteinExistence type="predicted"/>
<sequence>MKKLKKNITTKILLILFILVSNSLFSQSFDFKNYNVEDGLSQSEVNVIFQDSRGYLWIGTSGGGVCQFDGITFTQYSEKDGLSGDMIRAITEDHDGNLWFASTLGGITKYNGRKFTIYNESDNLLYSSGFNTLFTDDKNRIWIGSNFGLSIYEDGYFKNFENNALLSAEIYQITTDSKNNTLLATNKGLVILSKKDTLLINTSNGLPSDEIKYVIEDKDGNYLIGTKNKGAIKLLSGSVDEKQNFEFTSLPIPNDISITSILIDNDNEIWFSSNENGVYLLHSNFQVTNITKKNGLKNNHISNLLKDRSGNVWLGTSGSGLIKLGTKAFTYYDNINGFDSPAIFSIIRDDNNHLWVTTGDDGIFEHNGLKTIHYNKNNSLPSNKVRSSTKDNKGNLWFATNGGLIKYKDGIFKKYTKEQGLPSNEIRSVFFDSKNRLWIGTNGSGIVLFENNIFKTYNTKNCELSHDYIHTIYEDSQKNIWIGTGLGVNKFSNNKFTTYSNSKGFCNYYIGSITEDKYGKLWFGTDRCIVRYDGIDFKPVTIDNGLSSNVIYFLHTDLKGNIWVGTNKGLDKITLNSYGQIDRIKNYGALEGFKGIECNSRAIYEDKKGILWIGTIAGLISFNPAEDKSNVFEPIIHLNKVKLFFEDVNWLKYTKDYKSWNNLPNDLVLDNNENHLTFEFSGINLTHPEYVQYSFKLEPLDKDWFPSTKKTSATYSNLPPGEYKFLVKARNNEGIWTQEAASFEFTITSPLWQTWWFYLIIFTIIGYILFKVTTFKEKRQIEISKELEKKVRERTILIEKQRDEKEILLKEIHHRVKNNLQVINSLLSIQSSYTNDSKSLALFDEAKNRIRSMALIHEKMYQTGDLAHIDFQDYILALTDDLIRTYSINTDIFLDIKIDEVKFDIDTIIPIGLLLNEIISNTLKYAFIDRAKGKIIIHLTQIDDNTFSLVAGDDGVGMESHILEQEDVSLGMELIKIFVEQLDGTIERLEQKGTVYQIDFKSRKKS</sequence>
<feature type="domain" description="Two component regulator three Y" evidence="4">
    <location>
        <begin position="687"/>
        <end position="747"/>
    </location>
</feature>
<evidence type="ECO:0000256" key="2">
    <source>
        <dbReference type="SAM" id="Phobius"/>
    </source>
</evidence>
<evidence type="ECO:0000256" key="3">
    <source>
        <dbReference type="SAM" id="SignalP"/>
    </source>
</evidence>
<dbReference type="GO" id="GO:0000155">
    <property type="term" value="F:phosphorelay sensor kinase activity"/>
    <property type="evidence" value="ECO:0007669"/>
    <property type="project" value="TreeGrafter"/>
</dbReference>
<dbReference type="RefSeq" id="WP_147097461.1">
    <property type="nucleotide sequence ID" value="NZ_VOOS01000001.1"/>
</dbReference>
<dbReference type="Gene3D" id="3.30.565.10">
    <property type="entry name" value="Histidine kinase-like ATPase, C-terminal domain"/>
    <property type="match status" value="1"/>
</dbReference>
<feature type="transmembrane region" description="Helical" evidence="2">
    <location>
        <begin position="755"/>
        <end position="775"/>
    </location>
</feature>
<dbReference type="Pfam" id="PF07494">
    <property type="entry name" value="Reg_prop"/>
    <property type="match status" value="8"/>
</dbReference>
<organism evidence="6 7">
    <name type="scientific">Vicingus serpentipes</name>
    <dbReference type="NCBI Taxonomy" id="1926625"/>
    <lineage>
        <taxon>Bacteria</taxon>
        <taxon>Pseudomonadati</taxon>
        <taxon>Bacteroidota</taxon>
        <taxon>Flavobacteriia</taxon>
        <taxon>Flavobacteriales</taxon>
        <taxon>Vicingaceae</taxon>
        <taxon>Vicingus</taxon>
    </lineage>
</organism>
<dbReference type="OrthoDB" id="358279at2"/>
<feature type="chain" id="PRO_5022807872" description="Histidine kinase domain-containing protein" evidence="3">
    <location>
        <begin position="27"/>
        <end position="1006"/>
    </location>
</feature>
<feature type="domain" description="Signal transduction histidine kinase subgroup 2 dimerisation and phosphoacceptor" evidence="5">
    <location>
        <begin position="811"/>
        <end position="886"/>
    </location>
</feature>
<protein>
    <recommendedName>
        <fullName evidence="8">Histidine kinase domain-containing protein</fullName>
    </recommendedName>
</protein>
<dbReference type="PANTHER" id="PTHR43547">
    <property type="entry name" value="TWO-COMPONENT HISTIDINE KINASE"/>
    <property type="match status" value="1"/>
</dbReference>
<dbReference type="PANTHER" id="PTHR43547:SF2">
    <property type="entry name" value="HYBRID SIGNAL TRANSDUCTION HISTIDINE KINASE C"/>
    <property type="match status" value="1"/>
</dbReference>
<dbReference type="SUPFAM" id="SSF63829">
    <property type="entry name" value="Calcium-dependent phosphotriesterase"/>
    <property type="match status" value="3"/>
</dbReference>
<dbReference type="InterPro" id="IPR013783">
    <property type="entry name" value="Ig-like_fold"/>
</dbReference>
<evidence type="ECO:0000259" key="4">
    <source>
        <dbReference type="Pfam" id="PF07495"/>
    </source>
</evidence>
<keyword evidence="3" id="KW-0732">Signal</keyword>
<feature type="signal peptide" evidence="3">
    <location>
        <begin position="1"/>
        <end position="26"/>
    </location>
</feature>
<dbReference type="InterPro" id="IPR015943">
    <property type="entry name" value="WD40/YVTN_repeat-like_dom_sf"/>
</dbReference>
<dbReference type="Gene3D" id="3.30.450.20">
    <property type="entry name" value="PAS domain"/>
    <property type="match status" value="1"/>
</dbReference>
<keyword evidence="2" id="KW-0812">Transmembrane</keyword>
<gene>
    <name evidence="6" type="ORF">FRY74_00205</name>
</gene>
<dbReference type="InterPro" id="IPR011495">
    <property type="entry name" value="Sig_transdc_His_kin_sub2_dim/P"/>
</dbReference>
<dbReference type="InterPro" id="IPR011110">
    <property type="entry name" value="Reg_prop"/>
</dbReference>
<dbReference type="Pfam" id="PF07495">
    <property type="entry name" value="Y_Y_Y"/>
    <property type="match status" value="1"/>
</dbReference>
<comment type="caution">
    <text evidence="6">The sequence shown here is derived from an EMBL/GenBank/DDBJ whole genome shotgun (WGS) entry which is preliminary data.</text>
</comment>
<name>A0A5C6RYB3_9FLAO</name>
<dbReference type="AlphaFoldDB" id="A0A5C6RYB3"/>
<evidence type="ECO:0000313" key="6">
    <source>
        <dbReference type="EMBL" id="TXB66640.1"/>
    </source>
</evidence>
<evidence type="ECO:0008006" key="8">
    <source>
        <dbReference type="Google" id="ProtNLM"/>
    </source>
</evidence>
<keyword evidence="7" id="KW-1185">Reference proteome</keyword>
<evidence type="ECO:0000313" key="7">
    <source>
        <dbReference type="Proteomes" id="UP000321721"/>
    </source>
</evidence>
<dbReference type="SUPFAM" id="SSF55874">
    <property type="entry name" value="ATPase domain of HSP90 chaperone/DNA topoisomerase II/histidine kinase"/>
    <property type="match status" value="1"/>
</dbReference>
<keyword evidence="2" id="KW-1133">Transmembrane helix</keyword>
<dbReference type="InterPro" id="IPR036890">
    <property type="entry name" value="HATPase_C_sf"/>
</dbReference>